<evidence type="ECO:0000313" key="7">
    <source>
        <dbReference type="Proteomes" id="UP000186159"/>
    </source>
</evidence>
<reference evidence="6 7" key="1">
    <citation type="submission" date="2015-09" db="EMBL/GenBank/DDBJ databases">
        <title>Genome sequencing of Corynebacterium diphtheriae Bv. Gravis strain DSM 44123.</title>
        <authorList>
            <person name="Sangal V."/>
            <person name="Burkovski A."/>
        </authorList>
    </citation>
    <scope>NUCLEOTIDE SEQUENCE [LARGE SCALE GENOMIC DNA]</scope>
    <source>
        <strain evidence="6 7">DSM 44123</strain>
    </source>
</reference>
<comment type="pathway">
    <text evidence="4">Cofactor biosynthesis; tetrahydrofolate biosynthesis; 7,8-dihydrofolate from 2-amino-4-hydroxy-6-hydroxymethyl-7,8-dihydropteridine diphosphate and 4-aminobenzoate: step 1/2.</text>
</comment>
<dbReference type="GeneID" id="29421147"/>
<dbReference type="GO" id="GO:0046656">
    <property type="term" value="P:folic acid biosynthetic process"/>
    <property type="evidence" value="ECO:0007669"/>
    <property type="project" value="UniProtKB-KW"/>
</dbReference>
<organism evidence="6 7">
    <name type="scientific">Corynebacterium diphtheriae bv. gravis</name>
    <dbReference type="NCBI Taxonomy" id="1720349"/>
    <lineage>
        <taxon>Bacteria</taxon>
        <taxon>Bacillati</taxon>
        <taxon>Actinomycetota</taxon>
        <taxon>Actinomycetes</taxon>
        <taxon>Mycobacteriales</taxon>
        <taxon>Corynebacteriaceae</taxon>
        <taxon>Corynebacterium</taxon>
    </lineage>
</organism>
<evidence type="ECO:0000256" key="3">
    <source>
        <dbReference type="ARBA" id="ARBA00058850"/>
    </source>
</evidence>
<dbReference type="GO" id="GO:0046872">
    <property type="term" value="F:metal ion binding"/>
    <property type="evidence" value="ECO:0007669"/>
    <property type="project" value="UniProtKB-KW"/>
</dbReference>
<comment type="subunit">
    <text evidence="2">Homodimer.</text>
</comment>
<dbReference type="EMBL" id="LJXR01000012">
    <property type="protein sequence ID" value="OKY22355.1"/>
    <property type="molecule type" value="Genomic_DNA"/>
</dbReference>
<gene>
    <name evidence="6" type="ORF">AOT42_02290</name>
</gene>
<protein>
    <recommendedName>
        <fullName evidence="4">Dihydropteroate synthase</fullName>
        <shortName evidence="4">DHPS</shortName>
        <ecNumber evidence="4">2.5.1.15</ecNumber>
    </recommendedName>
    <alternativeName>
        <fullName evidence="4">Dihydropteroate pyrophosphorylase</fullName>
    </alternativeName>
</protein>
<evidence type="ECO:0000256" key="1">
    <source>
        <dbReference type="ARBA" id="ARBA00009503"/>
    </source>
</evidence>
<evidence type="ECO:0000313" key="6">
    <source>
        <dbReference type="EMBL" id="OKY22355.1"/>
    </source>
</evidence>
<dbReference type="SUPFAM" id="SSF51717">
    <property type="entry name" value="Dihydropteroate synthetase-like"/>
    <property type="match status" value="1"/>
</dbReference>
<dbReference type="RefSeq" id="WP_003850960.1">
    <property type="nucleotide sequence ID" value="NZ_JADQUB010000003.1"/>
</dbReference>
<dbReference type="PANTHER" id="PTHR20941:SF8">
    <property type="entry name" value="INACTIVE DIHYDROPTEROATE SYNTHASE 2"/>
    <property type="match status" value="1"/>
</dbReference>
<comment type="function">
    <text evidence="3">Has very low affinity for the DHPS substrate 6-hydroxymethyl-7,8-dihydropterin-pyrophosphate, but can bind the inhibitor dapsone. Seems to lack dihydropteroate synthase activity, and does probably not function in folate metabolism.</text>
</comment>
<dbReference type="AlphaFoldDB" id="A0AAX0J1B4"/>
<comment type="function">
    <text evidence="4">Catalyzes the condensation of para-aminobenzoate (pABA) with 6-hydroxymethyl-7,8-dihydropterin diphosphate (DHPt-PP) to form 7,8-dihydropteroate (H2Pte), the immediate precursor of folate derivatives.</text>
</comment>
<dbReference type="Pfam" id="PF00809">
    <property type="entry name" value="Pterin_bind"/>
    <property type="match status" value="1"/>
</dbReference>
<dbReference type="CDD" id="cd00739">
    <property type="entry name" value="DHPS"/>
    <property type="match status" value="1"/>
</dbReference>
<dbReference type="PROSITE" id="PS00793">
    <property type="entry name" value="DHPS_2"/>
    <property type="match status" value="1"/>
</dbReference>
<accession>A0AAX0J1B4</accession>
<dbReference type="InterPro" id="IPR011005">
    <property type="entry name" value="Dihydropteroate_synth-like_sf"/>
</dbReference>
<dbReference type="PROSITE" id="PS50972">
    <property type="entry name" value="PTERIN_BINDING"/>
    <property type="match status" value="1"/>
</dbReference>
<dbReference type="InterPro" id="IPR045031">
    <property type="entry name" value="DHP_synth-like"/>
</dbReference>
<dbReference type="GO" id="GO:0005829">
    <property type="term" value="C:cytosol"/>
    <property type="evidence" value="ECO:0007669"/>
    <property type="project" value="TreeGrafter"/>
</dbReference>
<keyword evidence="4" id="KW-0808">Transferase</keyword>
<evidence type="ECO:0000256" key="2">
    <source>
        <dbReference type="ARBA" id="ARBA00011738"/>
    </source>
</evidence>
<dbReference type="Gene3D" id="3.20.20.20">
    <property type="entry name" value="Dihydropteroate synthase-like"/>
    <property type="match status" value="1"/>
</dbReference>
<dbReference type="NCBIfam" id="TIGR01496">
    <property type="entry name" value="DHPS"/>
    <property type="match status" value="1"/>
</dbReference>
<proteinExistence type="inferred from homology"/>
<comment type="caution">
    <text evidence="6">The sequence shown here is derived from an EMBL/GenBank/DDBJ whole genome shotgun (WGS) entry which is preliminary data.</text>
</comment>
<evidence type="ECO:0000259" key="5">
    <source>
        <dbReference type="PROSITE" id="PS50972"/>
    </source>
</evidence>
<keyword evidence="4" id="KW-0479">Metal-binding</keyword>
<dbReference type="FunFam" id="3.20.20.20:FF:000008">
    <property type="entry name" value="Dihydropteroate synthase"/>
    <property type="match status" value="1"/>
</dbReference>
<dbReference type="InterPro" id="IPR006390">
    <property type="entry name" value="DHP_synth_dom"/>
</dbReference>
<comment type="cofactor">
    <cofactor evidence="4">
        <name>Mg(2+)</name>
        <dbReference type="ChEBI" id="CHEBI:18420"/>
    </cofactor>
</comment>
<keyword evidence="4" id="KW-0289">Folate biosynthesis</keyword>
<feature type="domain" description="Pterin-binding" evidence="5">
    <location>
        <begin position="13"/>
        <end position="266"/>
    </location>
</feature>
<dbReference type="PANTHER" id="PTHR20941">
    <property type="entry name" value="FOLATE SYNTHESIS PROTEINS"/>
    <property type="match status" value="1"/>
</dbReference>
<sequence length="285" mass="30443">MTRSAFQHDPECATVMAIVNRTPDSFYDHGATHALADAITRASAVIAQGAGIVDIGGVKAGPGPYVSPSEEIERVVPVIDAVHRAHPEITISVDTWRAEVADVAIRAGASLVNDTWAGHDPELAEVAGHYRVGYVCSHTGGVAPRTRPHRVRFDDIVASVIEETTAQAERAVRLGVPEDRILIDPTHDFGKNTFHGLELLRRIDEIVATGWPVLMALSNKDFVGETLARPVDQRVAGTLAATAWAAAHGVAAFRSHQVAETVDVIRMTAAIQGRVSPLATTRGLV</sequence>
<dbReference type="InterPro" id="IPR000489">
    <property type="entry name" value="Pterin-binding_dom"/>
</dbReference>
<name>A0AAX0J1B4_CORDP</name>
<keyword evidence="4" id="KW-0460">Magnesium</keyword>
<dbReference type="Proteomes" id="UP000186159">
    <property type="component" value="Unassembled WGS sequence"/>
</dbReference>
<dbReference type="EC" id="2.5.1.15" evidence="4"/>
<comment type="similarity">
    <text evidence="1 4">Belongs to the DHPS family.</text>
</comment>
<dbReference type="PROSITE" id="PS00792">
    <property type="entry name" value="DHPS_1"/>
    <property type="match status" value="1"/>
</dbReference>
<dbReference type="GO" id="GO:0004156">
    <property type="term" value="F:dihydropteroate synthase activity"/>
    <property type="evidence" value="ECO:0007669"/>
    <property type="project" value="UniProtKB-EC"/>
</dbReference>
<evidence type="ECO:0000256" key="4">
    <source>
        <dbReference type="RuleBase" id="RU361205"/>
    </source>
</evidence>